<dbReference type="PANTHER" id="PTHR46566:SF2">
    <property type="entry name" value="ATP-DEPENDENT 6-PHOSPHOFRUCTOKINASE ISOZYME 2"/>
    <property type="match status" value="1"/>
</dbReference>
<dbReference type="Pfam" id="PF00294">
    <property type="entry name" value="PfkB"/>
    <property type="match status" value="1"/>
</dbReference>
<evidence type="ECO:0000256" key="5">
    <source>
        <dbReference type="ARBA" id="ARBA00022840"/>
    </source>
</evidence>
<dbReference type="EMBL" id="JAROCF010000001">
    <property type="protein sequence ID" value="MDN4613537.1"/>
    <property type="molecule type" value="Genomic_DNA"/>
</dbReference>
<dbReference type="SUPFAM" id="SSF53613">
    <property type="entry name" value="Ribokinase-like"/>
    <property type="match status" value="1"/>
</dbReference>
<evidence type="ECO:0000259" key="7">
    <source>
        <dbReference type="Pfam" id="PF00294"/>
    </source>
</evidence>
<evidence type="ECO:0000313" key="8">
    <source>
        <dbReference type="EMBL" id="MDN4613537.1"/>
    </source>
</evidence>
<dbReference type="Proteomes" id="UP001174208">
    <property type="component" value="Unassembled WGS sequence"/>
</dbReference>
<comment type="caution">
    <text evidence="8">The sequence shown here is derived from an EMBL/GenBank/DDBJ whole genome shotgun (WGS) entry which is preliminary data.</text>
</comment>
<name>A0ABT8K922_9MICO</name>
<dbReference type="CDD" id="cd01164">
    <property type="entry name" value="FruK_PfkB_like"/>
    <property type="match status" value="1"/>
</dbReference>
<evidence type="ECO:0000313" key="9">
    <source>
        <dbReference type="Proteomes" id="UP001174208"/>
    </source>
</evidence>
<dbReference type="PANTHER" id="PTHR46566">
    <property type="entry name" value="1-PHOSPHOFRUCTOKINASE-RELATED"/>
    <property type="match status" value="1"/>
</dbReference>
<keyword evidence="4 8" id="KW-0418">Kinase</keyword>
<dbReference type="Gene3D" id="3.40.1190.20">
    <property type="match status" value="1"/>
</dbReference>
<dbReference type="PIRSF" id="PIRSF000535">
    <property type="entry name" value="1PFK/6PFK/LacC"/>
    <property type="match status" value="1"/>
</dbReference>
<reference evidence="8" key="1">
    <citation type="submission" date="2023-06" db="EMBL/GenBank/DDBJ databases">
        <title>MT1 and MT2 Draft Genomes of Novel Species.</title>
        <authorList>
            <person name="Venkateswaran K."/>
        </authorList>
    </citation>
    <scope>NUCLEOTIDE SEQUENCE</scope>
    <source>
        <strain evidence="8">F6_8S_P_1B</strain>
    </source>
</reference>
<keyword evidence="5" id="KW-0067">ATP-binding</keyword>
<dbReference type="InterPro" id="IPR017583">
    <property type="entry name" value="Tagatose/fructose_Pkinase"/>
</dbReference>
<evidence type="ECO:0000256" key="1">
    <source>
        <dbReference type="ARBA" id="ARBA00010688"/>
    </source>
</evidence>
<protein>
    <submittedName>
        <fullName evidence="8">PfkB family carbohydrate kinase</fullName>
    </submittedName>
</protein>
<gene>
    <name evidence="8" type="ORF">P5G50_03640</name>
</gene>
<dbReference type="InterPro" id="IPR029056">
    <property type="entry name" value="Ribokinase-like"/>
</dbReference>
<keyword evidence="3" id="KW-0547">Nucleotide-binding</keyword>
<feature type="domain" description="Carbohydrate kinase PfkB" evidence="7">
    <location>
        <begin position="19"/>
        <end position="302"/>
    </location>
</feature>
<evidence type="ECO:0000256" key="2">
    <source>
        <dbReference type="ARBA" id="ARBA00022679"/>
    </source>
</evidence>
<dbReference type="InterPro" id="IPR011611">
    <property type="entry name" value="PfkB_dom"/>
</dbReference>
<evidence type="ECO:0000256" key="6">
    <source>
        <dbReference type="PIRNR" id="PIRNR000535"/>
    </source>
</evidence>
<proteinExistence type="inferred from homology"/>
<keyword evidence="9" id="KW-1185">Reference proteome</keyword>
<evidence type="ECO:0000256" key="3">
    <source>
        <dbReference type="ARBA" id="ARBA00022741"/>
    </source>
</evidence>
<accession>A0ABT8K922</accession>
<dbReference type="RefSeq" id="WP_301211756.1">
    <property type="nucleotide sequence ID" value="NZ_JAROCF010000001.1"/>
</dbReference>
<keyword evidence="2 6" id="KW-0808">Transferase</keyword>
<sequence>MSARIPEPQQWPSAATGRVVVVGPNPAMDRLEVVDELVPGQVHRASSVTVRAGGKSFIVSRTIRRRGVGVSMYGFLGGPVGTLVADACVELGIDDRHTPIADSTRITPVIVERATGRSTVINEAGPQITPGEESAFRAAMLEAVAPGDLLVCTGSLPPSLAPALYAELAAHAASTGAYCVVDASGEPLRAALEVAPWAVKCNRSEFAAANGLGTAPADDVIAERMLTQLDRGSSVVIVTMGGAAFLVAVAGACWRVTVPPTDVVNATGSGDTFLGCFAAAIADGEGLETALRYGTAGGVLNAAQLEPGLQPGADLDGIAAQVRVLPEPAPSAVVAG</sequence>
<dbReference type="GO" id="GO:0016301">
    <property type="term" value="F:kinase activity"/>
    <property type="evidence" value="ECO:0007669"/>
    <property type="project" value="UniProtKB-KW"/>
</dbReference>
<evidence type="ECO:0000256" key="4">
    <source>
        <dbReference type="ARBA" id="ARBA00022777"/>
    </source>
</evidence>
<comment type="similarity">
    <text evidence="1">Belongs to the carbohydrate kinase PfkB family.</text>
</comment>
<organism evidence="8 9">
    <name type="scientific">Leifsonia williamsii</name>
    <dbReference type="NCBI Taxonomy" id="3035919"/>
    <lineage>
        <taxon>Bacteria</taxon>
        <taxon>Bacillati</taxon>
        <taxon>Actinomycetota</taxon>
        <taxon>Actinomycetes</taxon>
        <taxon>Micrococcales</taxon>
        <taxon>Microbacteriaceae</taxon>
        <taxon>Leifsonia</taxon>
    </lineage>
</organism>